<dbReference type="InterPro" id="IPR036162">
    <property type="entry name" value="Resolvase-like_N_sf"/>
</dbReference>
<evidence type="ECO:0000259" key="3">
    <source>
        <dbReference type="PROSITE" id="PS51736"/>
    </source>
</evidence>
<dbReference type="PANTHER" id="PTHR30461:SF2">
    <property type="entry name" value="SERINE RECOMBINASE PINE-RELATED"/>
    <property type="match status" value="1"/>
</dbReference>
<keyword evidence="2" id="KW-0233">DNA recombination</keyword>
<dbReference type="RefSeq" id="WP_090633025.1">
    <property type="nucleotide sequence ID" value="NZ_FOCP01000016.1"/>
</dbReference>
<dbReference type="InterPro" id="IPR006119">
    <property type="entry name" value="Resolv_N"/>
</dbReference>
<keyword evidence="1" id="KW-0238">DNA-binding</keyword>
<dbReference type="EMBL" id="FOCP01000016">
    <property type="protein sequence ID" value="SEN38712.1"/>
    <property type="molecule type" value="Genomic_DNA"/>
</dbReference>
<dbReference type="Proteomes" id="UP000199459">
    <property type="component" value="Unassembled WGS sequence"/>
</dbReference>
<dbReference type="SUPFAM" id="SSF53041">
    <property type="entry name" value="Resolvase-like"/>
    <property type="match status" value="1"/>
</dbReference>
<organism evidence="4 5">
    <name type="scientific">Nitrosomonas marina</name>
    <dbReference type="NCBI Taxonomy" id="917"/>
    <lineage>
        <taxon>Bacteria</taxon>
        <taxon>Pseudomonadati</taxon>
        <taxon>Pseudomonadota</taxon>
        <taxon>Betaproteobacteria</taxon>
        <taxon>Nitrosomonadales</taxon>
        <taxon>Nitrosomonadaceae</taxon>
        <taxon>Nitrosomonas</taxon>
    </lineage>
</organism>
<dbReference type="AlphaFoldDB" id="A0A1H8G404"/>
<feature type="domain" description="Resolvase/invertase-type recombinase catalytic" evidence="3">
    <location>
        <begin position="32"/>
        <end position="165"/>
    </location>
</feature>
<dbReference type="PROSITE" id="PS51736">
    <property type="entry name" value="RECOMBINASES_3"/>
    <property type="match status" value="1"/>
</dbReference>
<reference evidence="4 5" key="1">
    <citation type="submission" date="2016-10" db="EMBL/GenBank/DDBJ databases">
        <authorList>
            <person name="de Groot N.N."/>
        </authorList>
    </citation>
    <scope>NUCLEOTIDE SEQUENCE [LARGE SCALE GENOMIC DNA]</scope>
    <source>
        <strain evidence="4 5">Nm22</strain>
    </source>
</reference>
<evidence type="ECO:0000313" key="4">
    <source>
        <dbReference type="EMBL" id="SEN38712.1"/>
    </source>
</evidence>
<evidence type="ECO:0000313" key="5">
    <source>
        <dbReference type="Proteomes" id="UP000199459"/>
    </source>
</evidence>
<gene>
    <name evidence="4" type="ORF">SAMN05216325_11622</name>
</gene>
<accession>A0A1H8G404</accession>
<evidence type="ECO:0000256" key="2">
    <source>
        <dbReference type="ARBA" id="ARBA00023172"/>
    </source>
</evidence>
<dbReference type="GO" id="GO:0000150">
    <property type="term" value="F:DNA strand exchange activity"/>
    <property type="evidence" value="ECO:0007669"/>
    <property type="project" value="InterPro"/>
</dbReference>
<dbReference type="PANTHER" id="PTHR30461">
    <property type="entry name" value="DNA-INVERTASE FROM LAMBDOID PROPHAGE"/>
    <property type="match status" value="1"/>
</dbReference>
<protein>
    <submittedName>
        <fullName evidence="4">Site-specific DNA recombinase</fullName>
    </submittedName>
</protein>
<dbReference type="GO" id="GO:0003677">
    <property type="term" value="F:DNA binding"/>
    <property type="evidence" value="ECO:0007669"/>
    <property type="project" value="UniProtKB-KW"/>
</dbReference>
<dbReference type="Pfam" id="PF00239">
    <property type="entry name" value="Resolvase"/>
    <property type="match status" value="1"/>
</dbReference>
<dbReference type="OrthoDB" id="8585334at2"/>
<dbReference type="InterPro" id="IPR050639">
    <property type="entry name" value="SSR_resolvase"/>
</dbReference>
<dbReference type="CDD" id="cd03768">
    <property type="entry name" value="SR_ResInv"/>
    <property type="match status" value="1"/>
</dbReference>
<dbReference type="SMART" id="SM00857">
    <property type="entry name" value="Resolvase"/>
    <property type="match status" value="1"/>
</dbReference>
<evidence type="ECO:0000256" key="1">
    <source>
        <dbReference type="ARBA" id="ARBA00023125"/>
    </source>
</evidence>
<sequence>MDKYVPFCPVRQDNEIIQDFRLPPQRKGQAMTRLGYIRTSTGRQLIDRQILALEKECDQVFIEDGVSAVKKHRPVYEQVTAQLKPGDVFVVSSLDRAFRSVLDALGELEKLHRRKIQFKSLTQNFDTTTPEGKLLYVIAAALAEWERQTLSQRTKEGLAAAKKRGKTLGRPHKLIEADIVKARQLLDNNPCTSITEIAENLSVCPRTLSRAIHRD</sequence>
<proteinExistence type="predicted"/>
<dbReference type="Gene3D" id="3.40.50.1390">
    <property type="entry name" value="Resolvase, N-terminal catalytic domain"/>
    <property type="match status" value="1"/>
</dbReference>
<name>A0A1H8G404_9PROT</name>